<dbReference type="GO" id="GO:0008967">
    <property type="term" value="F:phosphoglycolate phosphatase activity"/>
    <property type="evidence" value="ECO:0007669"/>
    <property type="project" value="UniProtKB-EC"/>
</dbReference>
<protein>
    <recommendedName>
        <fullName evidence="4">phosphoglycolate phosphatase</fullName>
        <ecNumber evidence="4">3.1.3.18</ecNumber>
    </recommendedName>
</protein>
<keyword evidence="6" id="KW-1185">Reference proteome</keyword>
<accession>A0A1H3GX14</accession>
<evidence type="ECO:0000313" key="5">
    <source>
        <dbReference type="EMBL" id="SDY07168.1"/>
    </source>
</evidence>
<dbReference type="Gene3D" id="3.40.50.1000">
    <property type="entry name" value="HAD superfamily/HAD-like"/>
    <property type="match status" value="1"/>
</dbReference>
<dbReference type="SFLD" id="SFLDG01129">
    <property type="entry name" value="C1.5:_HAD__Beta-PGM__Phosphata"/>
    <property type="match status" value="1"/>
</dbReference>
<dbReference type="NCBIfam" id="TIGR01549">
    <property type="entry name" value="HAD-SF-IA-v1"/>
    <property type="match status" value="1"/>
</dbReference>
<dbReference type="SUPFAM" id="SSF56784">
    <property type="entry name" value="HAD-like"/>
    <property type="match status" value="1"/>
</dbReference>
<dbReference type="STRING" id="321339.SAMN05444340_10366"/>
<dbReference type="Proteomes" id="UP000199286">
    <property type="component" value="Unassembled WGS sequence"/>
</dbReference>
<dbReference type="InterPro" id="IPR023198">
    <property type="entry name" value="PGP-like_dom2"/>
</dbReference>
<comment type="similarity">
    <text evidence="3">Belongs to the HAD-like hydrolase superfamily. CbbY/CbbZ/Gph/YieH family.</text>
</comment>
<dbReference type="InterPro" id="IPR050155">
    <property type="entry name" value="HAD-like_hydrolase_sf"/>
</dbReference>
<dbReference type="Pfam" id="PF00702">
    <property type="entry name" value="Hydrolase"/>
    <property type="match status" value="1"/>
</dbReference>
<evidence type="ECO:0000256" key="1">
    <source>
        <dbReference type="ARBA" id="ARBA00000830"/>
    </source>
</evidence>
<dbReference type="EC" id="3.1.3.18" evidence="4"/>
<dbReference type="InterPro" id="IPR036412">
    <property type="entry name" value="HAD-like_sf"/>
</dbReference>
<dbReference type="GO" id="GO:0005829">
    <property type="term" value="C:cytosol"/>
    <property type="evidence" value="ECO:0007669"/>
    <property type="project" value="TreeGrafter"/>
</dbReference>
<organism evidence="5 6">
    <name type="scientific">Citreimonas salinaria</name>
    <dbReference type="NCBI Taxonomy" id="321339"/>
    <lineage>
        <taxon>Bacteria</taxon>
        <taxon>Pseudomonadati</taxon>
        <taxon>Pseudomonadota</taxon>
        <taxon>Alphaproteobacteria</taxon>
        <taxon>Rhodobacterales</taxon>
        <taxon>Roseobacteraceae</taxon>
        <taxon>Citreimonas</taxon>
    </lineage>
</organism>
<evidence type="ECO:0000256" key="4">
    <source>
        <dbReference type="ARBA" id="ARBA00013078"/>
    </source>
</evidence>
<sequence length="226" mass="23713">MIGAAVTGRGRATVPVVFDLDGTLVDSLPGIAWAANTLLAERGHAPLPQARIGTFVGLGERVFLDRLIAAAGLDAADDAALMARLLDLYRAAADRTTPFPGAREALQDLRDAGVPLGLCTNKPSGPLDAVLDALDLRGLFGAVVAGDTLPVRKPDPAPLHRAFDLLGGLGLYVGDNGIDARTATSAGVPFWLFTEGIRHEPLADIPHDRAFDDFARLAALYRATFA</sequence>
<dbReference type="Gene3D" id="1.10.150.240">
    <property type="entry name" value="Putative phosphatase, domain 2"/>
    <property type="match status" value="1"/>
</dbReference>
<dbReference type="RefSeq" id="WP_245710775.1">
    <property type="nucleotide sequence ID" value="NZ_FNPF01000003.1"/>
</dbReference>
<dbReference type="PANTHER" id="PTHR43434:SF1">
    <property type="entry name" value="PHOSPHOGLYCOLATE PHOSPHATASE"/>
    <property type="match status" value="1"/>
</dbReference>
<dbReference type="InterPro" id="IPR023214">
    <property type="entry name" value="HAD_sf"/>
</dbReference>
<dbReference type="PRINTS" id="PR00413">
    <property type="entry name" value="HADHALOGNASE"/>
</dbReference>
<reference evidence="5 6" key="1">
    <citation type="submission" date="2016-10" db="EMBL/GenBank/DDBJ databases">
        <authorList>
            <person name="de Groot N.N."/>
        </authorList>
    </citation>
    <scope>NUCLEOTIDE SEQUENCE [LARGE SCALE GENOMIC DNA]</scope>
    <source>
        <strain evidence="5 6">DSM 26880</strain>
    </source>
</reference>
<evidence type="ECO:0000256" key="3">
    <source>
        <dbReference type="ARBA" id="ARBA00006171"/>
    </source>
</evidence>
<proteinExistence type="inferred from homology"/>
<dbReference type="InterPro" id="IPR006439">
    <property type="entry name" value="HAD-SF_hydro_IA"/>
</dbReference>
<comment type="catalytic activity">
    <reaction evidence="1">
        <text>2-phosphoglycolate + H2O = glycolate + phosphate</text>
        <dbReference type="Rhea" id="RHEA:14369"/>
        <dbReference type="ChEBI" id="CHEBI:15377"/>
        <dbReference type="ChEBI" id="CHEBI:29805"/>
        <dbReference type="ChEBI" id="CHEBI:43474"/>
        <dbReference type="ChEBI" id="CHEBI:58033"/>
        <dbReference type="EC" id="3.1.3.18"/>
    </reaction>
</comment>
<dbReference type="SFLD" id="SFLDS00003">
    <property type="entry name" value="Haloacid_Dehalogenase"/>
    <property type="match status" value="1"/>
</dbReference>
<dbReference type="EMBL" id="FNPF01000003">
    <property type="protein sequence ID" value="SDY07168.1"/>
    <property type="molecule type" value="Genomic_DNA"/>
</dbReference>
<dbReference type="AlphaFoldDB" id="A0A1H3GX14"/>
<evidence type="ECO:0000313" key="6">
    <source>
        <dbReference type="Proteomes" id="UP000199286"/>
    </source>
</evidence>
<comment type="pathway">
    <text evidence="2">Organic acid metabolism; glycolate biosynthesis; glycolate from 2-phosphoglycolate: step 1/1.</text>
</comment>
<gene>
    <name evidence="5" type="ORF">SAMN05444340_10366</name>
</gene>
<dbReference type="PANTHER" id="PTHR43434">
    <property type="entry name" value="PHOSPHOGLYCOLATE PHOSPHATASE"/>
    <property type="match status" value="1"/>
</dbReference>
<dbReference type="GO" id="GO:0006281">
    <property type="term" value="P:DNA repair"/>
    <property type="evidence" value="ECO:0007669"/>
    <property type="project" value="TreeGrafter"/>
</dbReference>
<evidence type="ECO:0000256" key="2">
    <source>
        <dbReference type="ARBA" id="ARBA00004818"/>
    </source>
</evidence>
<name>A0A1H3GX14_9RHOB</name>